<evidence type="ECO:0000259" key="2">
    <source>
        <dbReference type="Pfam" id="PF13456"/>
    </source>
</evidence>
<dbReference type="PANTHER" id="PTHR48475">
    <property type="entry name" value="RIBONUCLEASE H"/>
    <property type="match status" value="1"/>
</dbReference>
<evidence type="ECO:0008006" key="6">
    <source>
        <dbReference type="Google" id="ProtNLM"/>
    </source>
</evidence>
<dbReference type="InterPro" id="IPR002156">
    <property type="entry name" value="RNaseH_domain"/>
</dbReference>
<reference evidence="4" key="1">
    <citation type="submission" date="2022-12" db="EMBL/GenBank/DDBJ databases">
        <title>Draft genome assemblies for two species of Escallonia (Escalloniales).</title>
        <authorList>
            <person name="Chanderbali A."/>
            <person name="Dervinis C."/>
            <person name="Anghel I."/>
            <person name="Soltis D."/>
            <person name="Soltis P."/>
            <person name="Zapata F."/>
        </authorList>
    </citation>
    <scope>NUCLEOTIDE SEQUENCE</scope>
    <source>
        <strain evidence="4">UCBG64.0493</strain>
        <tissue evidence="4">Leaf</tissue>
    </source>
</reference>
<evidence type="ECO:0000313" key="4">
    <source>
        <dbReference type="EMBL" id="KAK3014859.1"/>
    </source>
</evidence>
<dbReference type="AlphaFoldDB" id="A0AA88VVB3"/>
<comment type="caution">
    <text evidence="4">The sequence shown here is derived from an EMBL/GenBank/DDBJ whole genome shotgun (WGS) entry which is preliminary data.</text>
</comment>
<feature type="region of interest" description="Disordered" evidence="1">
    <location>
        <begin position="1"/>
        <end position="21"/>
    </location>
</feature>
<dbReference type="CDD" id="cd09279">
    <property type="entry name" value="RNase_HI_like"/>
    <property type="match status" value="1"/>
</dbReference>
<evidence type="ECO:0000313" key="5">
    <source>
        <dbReference type="Proteomes" id="UP001188597"/>
    </source>
</evidence>
<dbReference type="SUPFAM" id="SSF56672">
    <property type="entry name" value="DNA/RNA polymerases"/>
    <property type="match status" value="1"/>
</dbReference>
<sequence length="603" mass="68415">MEPSPVISFSDEDVGDTKTPHDDPLVVTLRVGSFDMKRVLVDNESSAEGIIALPVTVGAPSAQAKLMLDFVLVHVPSAYNAILGWTALNQLRAVVSTYHMKSFPTEHGVGDVKGDQRVARQCYMASCRNRANETLMIKDLRDETKMERGRPVEDLMDIELFMSKSAEKCQPFFKAIQKANYFAWTEGCQKSFEELKRYLSSKPVTGEDLFLYLSISEVAVSTVLIQKNEGKQRPVYYVSKVLQDVETRFVVECTVPEDPPRFILSEVLDPWLPYVDGSSKVGGSGARLILISTEKFMIEYALRFDFQASNNEVEYEALLAGIRLAHSLRVDSLSVHSNSQLAVNHILGEYGVKDDRMTLYLQAMKTEASKFKNFAIHYIPRYQNTQADSLSRLTSADILEFSRTIYIEFLRERSIQLSKKTDVVEYEPCWMDPIIQFLVSGTLPSEQSEARNLRAKAARFALVDGVLYKKSFSLPYLKCLSPKEADYALWEVHEENEAGLRGNLDQLDDVRTQALAQIVSTKQRAARHYNRRVQMRIFRVCNLVLRKLKVSDPKAAIRNLSPNLEGPYKVSKVLRPDAYSLETISGEAIPRTWNAENLCRYYQ</sequence>
<dbReference type="GO" id="GO:0003676">
    <property type="term" value="F:nucleic acid binding"/>
    <property type="evidence" value="ECO:0007669"/>
    <property type="project" value="InterPro"/>
</dbReference>
<protein>
    <recommendedName>
        <fullName evidence="6">RNase H type-1 domain-containing protein</fullName>
    </recommendedName>
</protein>
<dbReference type="PANTHER" id="PTHR48475:SF2">
    <property type="entry name" value="RIBONUCLEASE H"/>
    <property type="match status" value="1"/>
</dbReference>
<dbReference type="Gene3D" id="3.30.70.270">
    <property type="match status" value="1"/>
</dbReference>
<dbReference type="EMBL" id="JAVXUP010001187">
    <property type="protein sequence ID" value="KAK3014859.1"/>
    <property type="molecule type" value="Genomic_DNA"/>
</dbReference>
<dbReference type="InterPro" id="IPR036397">
    <property type="entry name" value="RNaseH_sf"/>
</dbReference>
<keyword evidence="5" id="KW-1185">Reference proteome</keyword>
<dbReference type="Gene3D" id="3.30.420.10">
    <property type="entry name" value="Ribonuclease H-like superfamily/Ribonuclease H"/>
    <property type="match status" value="1"/>
</dbReference>
<dbReference type="InterPro" id="IPR043128">
    <property type="entry name" value="Rev_trsase/Diguanyl_cyclase"/>
</dbReference>
<dbReference type="Proteomes" id="UP001188597">
    <property type="component" value="Unassembled WGS sequence"/>
</dbReference>
<organism evidence="4 5">
    <name type="scientific">Escallonia herrerae</name>
    <dbReference type="NCBI Taxonomy" id="1293975"/>
    <lineage>
        <taxon>Eukaryota</taxon>
        <taxon>Viridiplantae</taxon>
        <taxon>Streptophyta</taxon>
        <taxon>Embryophyta</taxon>
        <taxon>Tracheophyta</taxon>
        <taxon>Spermatophyta</taxon>
        <taxon>Magnoliopsida</taxon>
        <taxon>eudicotyledons</taxon>
        <taxon>Gunneridae</taxon>
        <taxon>Pentapetalae</taxon>
        <taxon>asterids</taxon>
        <taxon>campanulids</taxon>
        <taxon>Escalloniales</taxon>
        <taxon>Escalloniaceae</taxon>
        <taxon>Escallonia</taxon>
    </lineage>
</organism>
<feature type="domain" description="RNase H type-1" evidence="2">
    <location>
        <begin position="276"/>
        <end position="392"/>
    </location>
</feature>
<dbReference type="InterPro" id="IPR041577">
    <property type="entry name" value="RT_RNaseH_2"/>
</dbReference>
<dbReference type="Pfam" id="PF17919">
    <property type="entry name" value="RT_RNaseH_2"/>
    <property type="match status" value="1"/>
</dbReference>
<gene>
    <name evidence="4" type="ORF">RJ639_007960</name>
</gene>
<dbReference type="InterPro" id="IPR043502">
    <property type="entry name" value="DNA/RNA_pol_sf"/>
</dbReference>
<accession>A0AA88VVB3</accession>
<dbReference type="InterPro" id="IPR012337">
    <property type="entry name" value="RNaseH-like_sf"/>
</dbReference>
<feature type="domain" description="Reverse transcriptase/retrotransposon-derived protein RNase H-like" evidence="3">
    <location>
        <begin position="184"/>
        <end position="248"/>
    </location>
</feature>
<evidence type="ECO:0000256" key="1">
    <source>
        <dbReference type="SAM" id="MobiDB-lite"/>
    </source>
</evidence>
<dbReference type="GO" id="GO:0004523">
    <property type="term" value="F:RNA-DNA hybrid ribonuclease activity"/>
    <property type="evidence" value="ECO:0007669"/>
    <property type="project" value="InterPro"/>
</dbReference>
<dbReference type="Pfam" id="PF13456">
    <property type="entry name" value="RVT_3"/>
    <property type="match status" value="1"/>
</dbReference>
<name>A0AA88VVB3_9ASTE</name>
<evidence type="ECO:0000259" key="3">
    <source>
        <dbReference type="Pfam" id="PF17919"/>
    </source>
</evidence>
<proteinExistence type="predicted"/>
<dbReference type="SUPFAM" id="SSF53098">
    <property type="entry name" value="Ribonuclease H-like"/>
    <property type="match status" value="1"/>
</dbReference>